<dbReference type="Gene3D" id="1.20.272.10">
    <property type="match status" value="1"/>
</dbReference>
<dbReference type="SUPFAM" id="SSF52540">
    <property type="entry name" value="P-loop containing nucleoside triphosphate hydrolases"/>
    <property type="match status" value="1"/>
</dbReference>
<feature type="region of interest" description="Disordered" evidence="1">
    <location>
        <begin position="79"/>
        <end position="109"/>
    </location>
</feature>
<dbReference type="Proteomes" id="UP001634007">
    <property type="component" value="Unassembled WGS sequence"/>
</dbReference>
<dbReference type="Gene3D" id="1.10.8.60">
    <property type="match status" value="1"/>
</dbReference>
<feature type="region of interest" description="Disordered" evidence="1">
    <location>
        <begin position="175"/>
        <end position="216"/>
    </location>
</feature>
<evidence type="ECO:0000313" key="2">
    <source>
        <dbReference type="EMBL" id="KAL3742567.1"/>
    </source>
</evidence>
<keyword evidence="3" id="KW-1185">Reference proteome</keyword>
<dbReference type="EMBL" id="JBJKBG010000004">
    <property type="protein sequence ID" value="KAL3742567.1"/>
    <property type="molecule type" value="Genomic_DNA"/>
</dbReference>
<dbReference type="Gene3D" id="3.40.50.300">
    <property type="entry name" value="P-loop containing nucleotide triphosphate hydrolases"/>
    <property type="match status" value="1"/>
</dbReference>
<gene>
    <name evidence="2" type="ORF">ACJRO7_017957</name>
</gene>
<accession>A0ABD3KYB2</accession>
<feature type="region of interest" description="Disordered" evidence="1">
    <location>
        <begin position="34"/>
        <end position="55"/>
    </location>
</feature>
<feature type="compositionally biased region" description="Basic and acidic residues" evidence="1">
    <location>
        <begin position="177"/>
        <end position="188"/>
    </location>
</feature>
<dbReference type="InterPro" id="IPR050238">
    <property type="entry name" value="DNA_Rep/Repair_Clamp_Loader"/>
</dbReference>
<dbReference type="AlphaFoldDB" id="A0ABD3KYB2"/>
<proteinExistence type="predicted"/>
<dbReference type="InterPro" id="IPR008921">
    <property type="entry name" value="DNA_pol3_clamp-load_cplx_C"/>
</dbReference>
<name>A0ABD3KYB2_EUCGL</name>
<evidence type="ECO:0000313" key="3">
    <source>
        <dbReference type="Proteomes" id="UP001634007"/>
    </source>
</evidence>
<dbReference type="FunFam" id="1.10.8.60:FF:000030">
    <property type="entry name" value="replication factor C subunit 3"/>
    <property type="match status" value="1"/>
</dbReference>
<evidence type="ECO:0000256" key="1">
    <source>
        <dbReference type="SAM" id="MobiDB-lite"/>
    </source>
</evidence>
<reference evidence="2 3" key="1">
    <citation type="submission" date="2024-11" db="EMBL/GenBank/DDBJ databases">
        <title>Chromosome-level genome assembly of Eucalyptus globulus Labill. provides insights into its genome evolution.</title>
        <authorList>
            <person name="Li X."/>
        </authorList>
    </citation>
    <scope>NUCLEOTIDE SEQUENCE [LARGE SCALE GENOMIC DNA]</scope>
    <source>
        <strain evidence="2">CL2024</strain>
        <tissue evidence="2">Fresh tender leaves</tissue>
    </source>
</reference>
<dbReference type="Pfam" id="PF21960">
    <property type="entry name" value="RCF1-5-like_lid"/>
    <property type="match status" value="1"/>
</dbReference>
<feature type="compositionally biased region" description="Basic and acidic residues" evidence="1">
    <location>
        <begin position="597"/>
        <end position="608"/>
    </location>
</feature>
<sequence>MPRSSLSTYSSPFPRSASWTKKLFANLPSFGGRQSELSAHSDLTEENLQEHNRRQAVVDVRNSKCSPYYKGLTDQSLAIGRRRPSVSSPERESHATTMRTSSTSTSSLVKKMKEWRSRFNKNNKRLKNEEQAPTAGQPFVRRTKKTTLLKEMGVKGLDMKGLGSDRGVVAVVNDNQKPLRERVSESKSKRTLPRSSNVKSEPKAQAGGDVLATGKPYQGMESDDMVVEASDQSPNLEDIDGVMSDKDKGAGADDMLVEKEFVWATKYRPKALKDFICNRDKALSLQAPTKDGICGHFIFEGPPGVGKRTMIWALLREVFGAEKVQAREVLKVFDLKGESQASIEVIFWESPQHVEVSVSELKGYEKHVIVELIKENHNRISKKAPKNHDICRAMILYEADRLSTDTLLYLRWLLERYKHSKIFFCCSDVSKLQPIRTLCTVIQLSPPSEEEVVEVLEFIAKQEGINLPHRLAERFADSAKNNLRQAIRSFEATYQERHTLTDDQLIMTGWEDVIAMIAKRITEEQSPRQLFMIRGKLQTLIEHDVSTDFIFESLVKELKKLLSESLQNKVTSLYQNHIMHEEDLYKNRQRRSSTSDPNKENGMRFNDPMRENNEQLMTIEVCYVFVCKTFTSILSQEKHDMII</sequence>
<comment type="caution">
    <text evidence="2">The sequence shown here is derived from an EMBL/GenBank/DDBJ whole genome shotgun (WGS) entry which is preliminary data.</text>
</comment>
<dbReference type="SUPFAM" id="SSF48019">
    <property type="entry name" value="post-AAA+ oligomerization domain-like"/>
    <property type="match status" value="1"/>
</dbReference>
<dbReference type="PANTHER" id="PTHR11669:SF52">
    <property type="entry name" value="OS10G0574500 PROTEIN"/>
    <property type="match status" value="1"/>
</dbReference>
<organism evidence="2 3">
    <name type="scientific">Eucalyptus globulus</name>
    <name type="common">Tasmanian blue gum</name>
    <dbReference type="NCBI Taxonomy" id="34317"/>
    <lineage>
        <taxon>Eukaryota</taxon>
        <taxon>Viridiplantae</taxon>
        <taxon>Streptophyta</taxon>
        <taxon>Embryophyta</taxon>
        <taxon>Tracheophyta</taxon>
        <taxon>Spermatophyta</taxon>
        <taxon>Magnoliopsida</taxon>
        <taxon>eudicotyledons</taxon>
        <taxon>Gunneridae</taxon>
        <taxon>Pentapetalae</taxon>
        <taxon>rosids</taxon>
        <taxon>malvids</taxon>
        <taxon>Myrtales</taxon>
        <taxon>Myrtaceae</taxon>
        <taxon>Myrtoideae</taxon>
        <taxon>Eucalypteae</taxon>
        <taxon>Eucalyptus</taxon>
    </lineage>
</organism>
<protein>
    <submittedName>
        <fullName evidence="2">Uncharacterized protein</fullName>
    </submittedName>
</protein>
<dbReference type="PANTHER" id="PTHR11669">
    <property type="entry name" value="REPLICATION FACTOR C / DNA POLYMERASE III GAMMA-TAU SUBUNIT"/>
    <property type="match status" value="1"/>
</dbReference>
<feature type="region of interest" description="Disordered" evidence="1">
    <location>
        <begin position="584"/>
        <end position="608"/>
    </location>
</feature>
<dbReference type="InterPro" id="IPR027417">
    <property type="entry name" value="P-loop_NTPase"/>
</dbReference>
<feature type="compositionally biased region" description="Low complexity" evidence="1">
    <location>
        <begin position="96"/>
        <end position="107"/>
    </location>
</feature>